<sequence>MDKPENIFANRMLFTIHAQYCCVNALYHASVSPFPTKKPDALEPRKQNVHTTL</sequence>
<organism evidence="1 2">
    <name type="scientific">Acetobacter ghanensis</name>
    <dbReference type="NCBI Taxonomy" id="431306"/>
    <lineage>
        <taxon>Bacteria</taxon>
        <taxon>Pseudomonadati</taxon>
        <taxon>Pseudomonadota</taxon>
        <taxon>Alphaproteobacteria</taxon>
        <taxon>Acetobacterales</taxon>
        <taxon>Acetobacteraceae</taxon>
        <taxon>Acetobacter</taxon>
    </lineage>
</organism>
<accession>A0A0U5F6D1</accession>
<name>A0A0U5F6D1_9PROT</name>
<protein>
    <submittedName>
        <fullName evidence="1">Uncharacterized protein</fullName>
    </submittedName>
</protein>
<proteinExistence type="predicted"/>
<dbReference type="STRING" id="431306.AGA_1838"/>
<dbReference type="Proteomes" id="UP000068250">
    <property type="component" value="Chromosome I"/>
</dbReference>
<dbReference type="AlphaFoldDB" id="A0A0U5F6D1"/>
<reference evidence="2" key="1">
    <citation type="submission" date="2014-09" db="EMBL/GenBank/DDBJ databases">
        <authorList>
            <person name="Illeghems K.G."/>
        </authorList>
    </citation>
    <scope>NUCLEOTIDE SEQUENCE [LARGE SCALE GENOMIC DNA]</scope>
    <source>
        <strain evidence="2">LMG 23848T</strain>
    </source>
</reference>
<evidence type="ECO:0000313" key="1">
    <source>
        <dbReference type="EMBL" id="CEF56200.1"/>
    </source>
</evidence>
<dbReference type="EMBL" id="LN609302">
    <property type="protein sequence ID" value="CEF56200.1"/>
    <property type="molecule type" value="Genomic_DNA"/>
</dbReference>
<dbReference type="PATRIC" id="fig|431306.5.peg.1883"/>
<gene>
    <name evidence="1" type="ORF">AGA_1838</name>
</gene>
<evidence type="ECO:0000313" key="2">
    <source>
        <dbReference type="Proteomes" id="UP000068250"/>
    </source>
</evidence>